<feature type="signal peptide" evidence="1">
    <location>
        <begin position="1"/>
        <end position="23"/>
    </location>
</feature>
<protein>
    <submittedName>
        <fullName evidence="2">Uncharacterized protein</fullName>
    </submittedName>
</protein>
<feature type="chain" id="PRO_5005190844" evidence="1">
    <location>
        <begin position="24"/>
        <end position="338"/>
    </location>
</feature>
<name>A0A0G4GYQ2_VITBC</name>
<evidence type="ECO:0000313" key="2">
    <source>
        <dbReference type="EMBL" id="CEM36167.1"/>
    </source>
</evidence>
<keyword evidence="1" id="KW-0732">Signal</keyword>
<evidence type="ECO:0000313" key="3">
    <source>
        <dbReference type="Proteomes" id="UP000041254"/>
    </source>
</evidence>
<reference evidence="2 3" key="1">
    <citation type="submission" date="2014-11" db="EMBL/GenBank/DDBJ databases">
        <authorList>
            <person name="Zhu J."/>
            <person name="Qi W."/>
            <person name="Song R."/>
        </authorList>
    </citation>
    <scope>NUCLEOTIDE SEQUENCE [LARGE SCALE GENOMIC DNA]</scope>
</reference>
<dbReference type="EMBL" id="CDMY01000878">
    <property type="protein sequence ID" value="CEM36167.1"/>
    <property type="molecule type" value="Genomic_DNA"/>
</dbReference>
<organism evidence="2 3">
    <name type="scientific">Vitrella brassicaformis (strain CCMP3155)</name>
    <dbReference type="NCBI Taxonomy" id="1169540"/>
    <lineage>
        <taxon>Eukaryota</taxon>
        <taxon>Sar</taxon>
        <taxon>Alveolata</taxon>
        <taxon>Colpodellida</taxon>
        <taxon>Vitrellaceae</taxon>
        <taxon>Vitrella</taxon>
    </lineage>
</organism>
<evidence type="ECO:0000256" key="1">
    <source>
        <dbReference type="SAM" id="SignalP"/>
    </source>
</evidence>
<dbReference type="Proteomes" id="UP000041254">
    <property type="component" value="Unassembled WGS sequence"/>
</dbReference>
<accession>A0A0G4GYQ2</accession>
<dbReference type="InParanoid" id="A0A0G4GYQ2"/>
<keyword evidence="3" id="KW-1185">Reference proteome</keyword>
<gene>
    <name evidence="2" type="ORF">Vbra_19112</name>
</gene>
<dbReference type="VEuPathDB" id="CryptoDB:Vbra_19112"/>
<sequence>MTMSLKVLVVLTLAVVPAHCAFAQTASNSTSRGLLSAKRELTGGVEFFDPAACDPHRVYETLIHISRDLELKPENLDNPQDETTKENTFEFRQIAVDFFREEYGLFMVHKQQQISPELQNERWSLRPDCRWALVFLRPRYRRVRLSYDALDSTVDYEIRSIDVQRYHPWRNLVPVTNDRCDSVYIFLTILNPHGLPNQGKSADRFQELPFGSFVWSGLYACFAQDSQGNEFQTMRIPYVTAEPAIDESKSYGPGRKGGGFGFSMDVYNLEPAFLGERGLALGRISNGPLGQSLAADRRRHSVAIYIPGSFSSHLDPSVEKTCEQITAKAPRGSVEPPH</sequence>
<dbReference type="AlphaFoldDB" id="A0A0G4GYQ2"/>
<proteinExistence type="predicted"/>